<evidence type="ECO:0000313" key="3">
    <source>
        <dbReference type="Proteomes" id="UP000028547"/>
    </source>
</evidence>
<feature type="transmembrane region" description="Helical" evidence="1">
    <location>
        <begin position="28"/>
        <end position="50"/>
    </location>
</feature>
<sequence length="199" mass="21660">MSVDNQPSTRPHVVRRKYLVDPGFQLRYMLRLAALGGGGVLLVGVLAYRAHRAAVDSGASPLDLATSGETILWLTGLGALCMAGLMVLMGLVLTHRVAGPVYVMSLYIATLAAGRYPRMRPLRKKDELRGFFDRFSEAVDRIREREAEEARLLSEVIETLQPLATTQETQAALSILGSLRARKRQATEGPTSGALKTVA</sequence>
<organism evidence="2 3">
    <name type="scientific">Archangium violaceum Cb vi76</name>
    <dbReference type="NCBI Taxonomy" id="1406225"/>
    <lineage>
        <taxon>Bacteria</taxon>
        <taxon>Pseudomonadati</taxon>
        <taxon>Myxococcota</taxon>
        <taxon>Myxococcia</taxon>
        <taxon>Myxococcales</taxon>
        <taxon>Cystobacterineae</taxon>
        <taxon>Archangiaceae</taxon>
        <taxon>Archangium</taxon>
    </lineage>
</organism>
<keyword evidence="1" id="KW-0472">Membrane</keyword>
<evidence type="ECO:0000256" key="1">
    <source>
        <dbReference type="SAM" id="Phobius"/>
    </source>
</evidence>
<name>A0A084SEF6_9BACT</name>
<proteinExistence type="predicted"/>
<dbReference type="AlphaFoldDB" id="A0A084SEF6"/>
<keyword evidence="1" id="KW-1133">Transmembrane helix</keyword>
<comment type="caution">
    <text evidence="2">The sequence shown here is derived from an EMBL/GenBank/DDBJ whole genome shotgun (WGS) entry which is preliminary data.</text>
</comment>
<feature type="transmembrane region" description="Helical" evidence="1">
    <location>
        <begin position="99"/>
        <end position="116"/>
    </location>
</feature>
<gene>
    <name evidence="2" type="ORF">Q664_51585</name>
</gene>
<reference evidence="2 3" key="1">
    <citation type="submission" date="2014-07" db="EMBL/GenBank/DDBJ databases">
        <title>Draft Genome Sequence of Gephyronic Acid Producer, Cystobacter violaceus Strain Cb vi76.</title>
        <authorList>
            <person name="Stevens D.C."/>
            <person name="Young J."/>
            <person name="Carmichael R."/>
            <person name="Tan J."/>
            <person name="Taylor R.E."/>
        </authorList>
    </citation>
    <scope>NUCLEOTIDE SEQUENCE [LARGE SCALE GENOMIC DNA]</scope>
    <source>
        <strain evidence="2 3">Cb vi76</strain>
    </source>
</reference>
<protein>
    <submittedName>
        <fullName evidence="2">Signal protein</fullName>
    </submittedName>
</protein>
<keyword evidence="1" id="KW-0812">Transmembrane</keyword>
<dbReference type="EMBL" id="JPMI01000423">
    <property type="protein sequence ID" value="KFA86841.1"/>
    <property type="molecule type" value="Genomic_DNA"/>
</dbReference>
<feature type="transmembrane region" description="Helical" evidence="1">
    <location>
        <begin position="71"/>
        <end position="93"/>
    </location>
</feature>
<accession>A0A084SEF6</accession>
<evidence type="ECO:0000313" key="2">
    <source>
        <dbReference type="EMBL" id="KFA86841.1"/>
    </source>
</evidence>
<dbReference type="Proteomes" id="UP000028547">
    <property type="component" value="Unassembled WGS sequence"/>
</dbReference>